<dbReference type="InterPro" id="IPR002937">
    <property type="entry name" value="Amino_oxidase"/>
</dbReference>
<reference evidence="6 7" key="1">
    <citation type="submission" date="2012-02" db="EMBL/GenBank/DDBJ databases">
        <title>Complete genome sequence of Actinoplanes missouriensis 431 (= NBRC 102363).</title>
        <authorList>
            <person name="Ohnishi Y."/>
            <person name="Ishikawa J."/>
            <person name="Sekine M."/>
            <person name="Hosoyama A."/>
            <person name="Harada T."/>
            <person name="Narita H."/>
            <person name="Hata T."/>
            <person name="Konno Y."/>
            <person name="Tutikane K."/>
            <person name="Fujita N."/>
            <person name="Horinouchi S."/>
            <person name="Hayakawa M."/>
        </authorList>
    </citation>
    <scope>NUCLEOTIDE SEQUENCE [LARGE SCALE GENOMIC DNA]</scope>
    <source>
        <strain evidence="7">ATCC 14538 / DSM 43046 / CBS 188.64 / JCM 3121 / NBRC 102363 / NCIMB 12654 / NRRL B-3342 / UNCC 431</strain>
    </source>
</reference>
<keyword evidence="7" id="KW-1185">Reference proteome</keyword>
<dbReference type="InterPro" id="IPR001613">
    <property type="entry name" value="Flavin_amine_oxidase"/>
</dbReference>
<keyword evidence="3" id="KW-0560">Oxidoreductase</keyword>
<dbReference type="KEGG" id="ams:AMIS_26990"/>
<dbReference type="HOGENOM" id="CLU_004498_0_4_11"/>
<dbReference type="OrthoDB" id="337830at2"/>
<dbReference type="Proteomes" id="UP000007882">
    <property type="component" value="Chromosome"/>
</dbReference>
<evidence type="ECO:0000256" key="1">
    <source>
        <dbReference type="ARBA" id="ARBA00001974"/>
    </source>
</evidence>
<feature type="binding site" evidence="4">
    <location>
        <position position="420"/>
    </location>
    <ligand>
        <name>FAD</name>
        <dbReference type="ChEBI" id="CHEBI:57692"/>
    </ligand>
</feature>
<dbReference type="SUPFAM" id="SSF54373">
    <property type="entry name" value="FAD-linked reductases, C-terminal domain"/>
    <property type="match status" value="1"/>
</dbReference>
<dbReference type="PANTHER" id="PTHR43563">
    <property type="entry name" value="AMINE OXIDASE"/>
    <property type="match status" value="1"/>
</dbReference>
<dbReference type="Gene3D" id="3.50.50.60">
    <property type="entry name" value="FAD/NAD(P)-binding domain"/>
    <property type="match status" value="1"/>
</dbReference>
<dbReference type="Pfam" id="PF01593">
    <property type="entry name" value="Amino_oxidase"/>
    <property type="match status" value="1"/>
</dbReference>
<dbReference type="Gene3D" id="3.90.660.10">
    <property type="match status" value="1"/>
</dbReference>
<evidence type="ECO:0000256" key="2">
    <source>
        <dbReference type="ARBA" id="ARBA00005995"/>
    </source>
</evidence>
<evidence type="ECO:0000313" key="6">
    <source>
        <dbReference type="EMBL" id="BAL87919.1"/>
    </source>
</evidence>
<feature type="binding site" evidence="4">
    <location>
        <position position="235"/>
    </location>
    <ligand>
        <name>FAD</name>
        <dbReference type="ChEBI" id="CHEBI:57692"/>
    </ligand>
</feature>
<name>I0H4I2_ACTM4</name>
<dbReference type="InterPro" id="IPR050703">
    <property type="entry name" value="Flavin_MAO"/>
</dbReference>
<gene>
    <name evidence="6" type="ordered locus">AMIS_26990</name>
</gene>
<evidence type="ECO:0000256" key="3">
    <source>
        <dbReference type="ARBA" id="ARBA00023002"/>
    </source>
</evidence>
<dbReference type="InterPro" id="IPR036188">
    <property type="entry name" value="FAD/NAD-bd_sf"/>
</dbReference>
<comment type="cofactor">
    <cofactor evidence="1">
        <name>FAD</name>
        <dbReference type="ChEBI" id="CHEBI:57692"/>
    </cofactor>
</comment>
<dbReference type="PANTHER" id="PTHR43563:SF1">
    <property type="entry name" value="AMINE OXIDASE [FLAVIN-CONTAINING] B"/>
    <property type="match status" value="1"/>
</dbReference>
<dbReference type="EMBL" id="AP012319">
    <property type="protein sequence ID" value="BAL87919.1"/>
    <property type="molecule type" value="Genomic_DNA"/>
</dbReference>
<dbReference type="RefSeq" id="WP_014442814.1">
    <property type="nucleotide sequence ID" value="NC_017093.1"/>
</dbReference>
<evidence type="ECO:0000256" key="4">
    <source>
        <dbReference type="PIRSR" id="PIRSR601613-1"/>
    </source>
</evidence>
<proteinExistence type="inferred from homology"/>
<organism evidence="6 7">
    <name type="scientific">Actinoplanes missouriensis (strain ATCC 14538 / DSM 43046 / CBS 188.64 / JCM 3121 / NBRC 102363 / NCIMB 12654 / NRRL B-3342 / UNCC 431)</name>
    <dbReference type="NCBI Taxonomy" id="512565"/>
    <lineage>
        <taxon>Bacteria</taxon>
        <taxon>Bacillati</taxon>
        <taxon>Actinomycetota</taxon>
        <taxon>Actinomycetes</taxon>
        <taxon>Micromonosporales</taxon>
        <taxon>Micromonosporaceae</taxon>
        <taxon>Actinoplanes</taxon>
    </lineage>
</organism>
<dbReference type="GO" id="GO:0016491">
    <property type="term" value="F:oxidoreductase activity"/>
    <property type="evidence" value="ECO:0007669"/>
    <property type="project" value="UniProtKB-KW"/>
</dbReference>
<protein>
    <submittedName>
        <fullName evidence="6">Putative amine oxidoreductase</fullName>
    </submittedName>
</protein>
<evidence type="ECO:0000313" key="7">
    <source>
        <dbReference type="Proteomes" id="UP000007882"/>
    </source>
</evidence>
<dbReference type="SUPFAM" id="SSF51905">
    <property type="entry name" value="FAD/NAD(P)-binding domain"/>
    <property type="match status" value="1"/>
</dbReference>
<evidence type="ECO:0000259" key="5">
    <source>
        <dbReference type="Pfam" id="PF01593"/>
    </source>
</evidence>
<dbReference type="STRING" id="512565.AMIS_26990"/>
<dbReference type="Gene3D" id="1.10.405.10">
    <property type="entry name" value="Guanine Nucleotide Dissociation Inhibitor, domain 1"/>
    <property type="match status" value="1"/>
</dbReference>
<accession>I0H4I2</accession>
<dbReference type="eggNOG" id="COG1231">
    <property type="taxonomic scope" value="Bacteria"/>
</dbReference>
<dbReference type="PATRIC" id="fig|512565.3.peg.2697"/>
<dbReference type="AlphaFoldDB" id="I0H4I2"/>
<feature type="domain" description="Amine oxidase" evidence="5">
    <location>
        <begin position="18"/>
        <end position="443"/>
    </location>
</feature>
<feature type="binding site" evidence="4">
    <location>
        <position position="340"/>
    </location>
    <ligand>
        <name>substrate</name>
    </ligand>
</feature>
<comment type="similarity">
    <text evidence="2">Belongs to the flavin monoamine oxidase family.</text>
</comment>
<dbReference type="PRINTS" id="PR00757">
    <property type="entry name" value="AMINEOXDASEF"/>
</dbReference>
<sequence>MNTVSTRSADVVVVGAGLAGLTAADELVRAGYDVLVVEGRDRVGGRILTTEIAGVPVDAGATWVAPGHTAMRDLVSRFGGEFVPQFHQGNGVLSFGGRRRIESITALAPWSMVDLWRVLNKVQKLVDGLPVSAPWEHPDAARLDAMSFGEWLTGQYALEDTRKFMTMLSLVHWGAPVGDVSLLNVLRYIKNLGGIEHMLAVEGGDQQDRILGTTYNLVNRLAGTLEPRVLLGSPVERITTTGERVTIETGAHTIEARYAIVTASPVHRSTIEFTPALPEPHYGLSRTWRLGALSKAFVAYRRPFWRDEGLSGQAMSDDETVFLTFDVSPSADGPGILMAFCDARGFDAYDEDERRRRVIRHLVHLYGEPARHALDYTDFSWGNDTFAPGGPNPAVGPKAWTTFGRFLREPVGLVHWAGTETADETSGTMNGAILSGRRAASEVATRLGRVLEPASA</sequence>